<feature type="repeat" description="ANK" evidence="3">
    <location>
        <begin position="99"/>
        <end position="131"/>
    </location>
</feature>
<dbReference type="InterPro" id="IPR002110">
    <property type="entry name" value="Ankyrin_rpt"/>
</dbReference>
<evidence type="ECO:0000313" key="6">
    <source>
        <dbReference type="EMBL" id="MDT2599790.1"/>
    </source>
</evidence>
<evidence type="ECO:0000256" key="4">
    <source>
        <dbReference type="SAM" id="MobiDB-lite"/>
    </source>
</evidence>
<accession>A0ABU3EY55</accession>
<proteinExistence type="predicted"/>
<dbReference type="Proteomes" id="UP001252875">
    <property type="component" value="Unassembled WGS sequence"/>
</dbReference>
<name>A0ABU3EY55_9ENTE</name>
<reference evidence="6 7" key="1">
    <citation type="submission" date="2023-03" db="EMBL/GenBank/DDBJ databases">
        <authorList>
            <person name="Shen W."/>
            <person name="Cai J."/>
        </authorList>
    </citation>
    <scope>NUCLEOTIDE SEQUENCE [LARGE SCALE GENOMIC DNA]</scope>
    <source>
        <strain evidence="6 7">D6-4</strain>
    </source>
</reference>
<feature type="signal peptide" evidence="5">
    <location>
        <begin position="1"/>
        <end position="21"/>
    </location>
</feature>
<dbReference type="InterPro" id="IPR036770">
    <property type="entry name" value="Ankyrin_rpt-contain_sf"/>
</dbReference>
<feature type="repeat" description="ANK" evidence="3">
    <location>
        <begin position="200"/>
        <end position="237"/>
    </location>
</feature>
<keyword evidence="5" id="KW-0732">Signal</keyword>
<keyword evidence="2 3" id="KW-0040">ANK repeat</keyword>
<feature type="chain" id="PRO_5045135576" evidence="5">
    <location>
        <begin position="22"/>
        <end position="263"/>
    </location>
</feature>
<dbReference type="PROSITE" id="PS51257">
    <property type="entry name" value="PROKAR_LIPOPROTEIN"/>
    <property type="match status" value="1"/>
</dbReference>
<dbReference type="SMART" id="SM00248">
    <property type="entry name" value="ANK"/>
    <property type="match status" value="4"/>
</dbReference>
<keyword evidence="1" id="KW-0677">Repeat</keyword>
<dbReference type="InterPro" id="IPR050776">
    <property type="entry name" value="Ank_Repeat/CDKN_Inhibitor"/>
</dbReference>
<dbReference type="Gene3D" id="1.25.40.20">
    <property type="entry name" value="Ankyrin repeat-containing domain"/>
    <property type="match status" value="1"/>
</dbReference>
<protein>
    <submittedName>
        <fullName evidence="6">Ankyrin repeat domain-containing protein</fullName>
    </submittedName>
</protein>
<evidence type="ECO:0000256" key="2">
    <source>
        <dbReference type="ARBA" id="ARBA00023043"/>
    </source>
</evidence>
<feature type="compositionally biased region" description="Basic and acidic residues" evidence="4">
    <location>
        <begin position="33"/>
        <end position="47"/>
    </location>
</feature>
<dbReference type="PROSITE" id="PS50088">
    <property type="entry name" value="ANK_REPEAT"/>
    <property type="match status" value="2"/>
</dbReference>
<dbReference type="RefSeq" id="WP_311821671.1">
    <property type="nucleotide sequence ID" value="NZ_JARPYF010000002.1"/>
</dbReference>
<keyword evidence="7" id="KW-1185">Reference proteome</keyword>
<feature type="region of interest" description="Disordered" evidence="4">
    <location>
        <begin position="22"/>
        <end position="64"/>
    </location>
</feature>
<comment type="caution">
    <text evidence="6">The sequence shown here is derived from an EMBL/GenBank/DDBJ whole genome shotgun (WGS) entry which is preliminary data.</text>
</comment>
<feature type="compositionally biased region" description="Polar residues" evidence="4">
    <location>
        <begin position="22"/>
        <end position="32"/>
    </location>
</feature>
<dbReference type="PANTHER" id="PTHR24201">
    <property type="entry name" value="ANK_REP_REGION DOMAIN-CONTAINING PROTEIN"/>
    <property type="match status" value="1"/>
</dbReference>
<evidence type="ECO:0000313" key="7">
    <source>
        <dbReference type="Proteomes" id="UP001252875"/>
    </source>
</evidence>
<dbReference type="PROSITE" id="PS50297">
    <property type="entry name" value="ANK_REP_REGION"/>
    <property type="match status" value="1"/>
</dbReference>
<organism evidence="6 7">
    <name type="scientific">Enterococcus hulanensis</name>
    <dbReference type="NCBI Taxonomy" id="2559929"/>
    <lineage>
        <taxon>Bacteria</taxon>
        <taxon>Bacillati</taxon>
        <taxon>Bacillota</taxon>
        <taxon>Bacilli</taxon>
        <taxon>Lactobacillales</taxon>
        <taxon>Enterococcaceae</taxon>
        <taxon>Enterococcus</taxon>
    </lineage>
</organism>
<evidence type="ECO:0000256" key="3">
    <source>
        <dbReference type="PROSITE-ProRule" id="PRU00023"/>
    </source>
</evidence>
<evidence type="ECO:0000256" key="5">
    <source>
        <dbReference type="SAM" id="SignalP"/>
    </source>
</evidence>
<feature type="compositionally biased region" description="Polar residues" evidence="4">
    <location>
        <begin position="48"/>
        <end position="57"/>
    </location>
</feature>
<dbReference type="Pfam" id="PF12796">
    <property type="entry name" value="Ank_2"/>
    <property type="match status" value="2"/>
</dbReference>
<evidence type="ECO:0000256" key="1">
    <source>
        <dbReference type="ARBA" id="ARBA00022737"/>
    </source>
</evidence>
<dbReference type="EMBL" id="JARPYI010000003">
    <property type="protein sequence ID" value="MDT2599790.1"/>
    <property type="molecule type" value="Genomic_DNA"/>
</dbReference>
<sequence>MKKVIAIIAFLFILAGCQSNSTNKEATGTSKSTVEKNVSKASDKTSAAKESSSTQQSQEDKKMDIAPGSLLQAVSANDSAKVAEILKAKTDSIDEVNDKNETSLMIAVHNNQIEIAKKLIDAGANVNKQDTIEDSPYLYAGAEGRTEILTYMLAHSTPDQSITNRFGGNALIPAAEKGHLANVKLLLADGRVNINHQNDYGYTALIEAVALRDGSQVYQDIVAELLRNGANPNIVDNYGKSAKDYVNELGYGNISKMLEENSQ</sequence>
<gene>
    <name evidence="6" type="ORF">P7D85_08395</name>
</gene>
<dbReference type="SUPFAM" id="SSF48403">
    <property type="entry name" value="Ankyrin repeat"/>
    <property type="match status" value="1"/>
</dbReference>